<feature type="domain" description="Glycoside hydrolase family 3 N-terminal" evidence="6">
    <location>
        <begin position="17"/>
        <end position="346"/>
    </location>
</feature>
<dbReference type="GO" id="GO:0004563">
    <property type="term" value="F:beta-N-acetylhexosaminidase activity"/>
    <property type="evidence" value="ECO:0007669"/>
    <property type="project" value="UniProtKB-EC"/>
</dbReference>
<dbReference type="STRING" id="313596.RB2501_01565"/>
<dbReference type="InterPro" id="IPR017853">
    <property type="entry name" value="GH"/>
</dbReference>
<dbReference type="SUPFAM" id="SSF51445">
    <property type="entry name" value="(Trans)glycosidases"/>
    <property type="match status" value="1"/>
</dbReference>
<name>A4CPY8_ROBBH</name>
<dbReference type="GO" id="GO:0005975">
    <property type="term" value="P:carbohydrate metabolic process"/>
    <property type="evidence" value="ECO:0007669"/>
    <property type="project" value="InterPro"/>
</dbReference>
<evidence type="ECO:0000256" key="2">
    <source>
        <dbReference type="ARBA" id="ARBA00005336"/>
    </source>
</evidence>
<dbReference type="RefSeq" id="WP_015755509.1">
    <property type="nucleotide sequence ID" value="NC_013222.1"/>
</dbReference>
<keyword evidence="5" id="KW-0326">Glycosidase</keyword>
<dbReference type="CAZy" id="GH3">
    <property type="family name" value="Glycoside Hydrolase Family 3"/>
</dbReference>
<dbReference type="InterPro" id="IPR036962">
    <property type="entry name" value="Glyco_hydro_3_N_sf"/>
</dbReference>
<sequence>MPDTRPVEHMLRHTTREEQVGQLFMPAAFINDTEEAIVRLEELIREFHIGGLCFFHSPASAATNFEGKKEIPHNPDSLGTLKELIRRYQRAARYPLLIAMDAEWGLAMRVENGEPYPYALCLGALSDRDPLLYQVGLRMAADCRDAGIHWNLAPVADVNCNPGNPVIGYRAFGTTPEGVARRASLFYRGLKDGGILGCGKHFPGHGDTAVDSHLALPAIDKGAAELESTEFVPFRRLVAEGVDAIMTGHLAVPALDPEGLPASLSPAVIGQGIRQNLGFDGAVISDALNMHAVSKNYPGPGEVAWRAFAAGNDMLCFAEDIPEAHRRICREGETDQIEASFRRVWQLKERVREVGSKPVQPAHSPAGLRRELAAKCLTEARADGEPAAFLGEGPVTVVLAGRDLLPFHAGIRDQFQADFLEWDLAADRPEALPMPGTQKILIALQPPALKPAGNFGISAAALRALDALMENHRVWLCHFGNPYALNLLQTDRVAGILVAYLPLAEFQQQALAYFRGEARPAGELPIQLKPSRNG</sequence>
<evidence type="ECO:0000313" key="8">
    <source>
        <dbReference type="Proteomes" id="UP000009049"/>
    </source>
</evidence>
<protein>
    <recommendedName>
        <fullName evidence="3">beta-N-acetylhexosaminidase</fullName>
        <ecNumber evidence="3">3.2.1.52</ecNumber>
    </recommendedName>
</protein>
<dbReference type="eggNOG" id="COG1472">
    <property type="taxonomic scope" value="Bacteria"/>
</dbReference>
<evidence type="ECO:0000256" key="3">
    <source>
        <dbReference type="ARBA" id="ARBA00012663"/>
    </source>
</evidence>
<dbReference type="PANTHER" id="PTHR30480:SF13">
    <property type="entry name" value="BETA-HEXOSAMINIDASE"/>
    <property type="match status" value="1"/>
</dbReference>
<comment type="catalytic activity">
    <reaction evidence="1">
        <text>Hydrolysis of terminal non-reducing N-acetyl-D-hexosamine residues in N-acetyl-beta-D-hexosaminides.</text>
        <dbReference type="EC" id="3.2.1.52"/>
    </reaction>
</comment>
<dbReference type="EMBL" id="CP001712">
    <property type="protein sequence ID" value="EAR14073.1"/>
    <property type="molecule type" value="Genomic_DNA"/>
</dbReference>
<dbReference type="OrthoDB" id="9805821at2"/>
<reference evidence="7 8" key="1">
    <citation type="journal article" date="2009" name="J. Bacteriol.">
        <title>Complete genome sequence of Robiginitalea biformata HTCC2501.</title>
        <authorList>
            <person name="Oh H.M."/>
            <person name="Giovannoni S.J."/>
            <person name="Lee K."/>
            <person name="Ferriera S."/>
            <person name="Johnson J."/>
            <person name="Cho J.C."/>
        </authorList>
    </citation>
    <scope>NUCLEOTIDE SEQUENCE [LARGE SCALE GENOMIC DNA]</scope>
    <source>
        <strain evidence="8">ATCC BAA-864 / HTCC2501 / KCTC 12146</strain>
    </source>
</reference>
<proteinExistence type="inferred from homology"/>
<dbReference type="InterPro" id="IPR001764">
    <property type="entry name" value="Glyco_hydro_3_N"/>
</dbReference>
<keyword evidence="4 7" id="KW-0378">Hydrolase</keyword>
<evidence type="ECO:0000256" key="5">
    <source>
        <dbReference type="ARBA" id="ARBA00023295"/>
    </source>
</evidence>
<accession>A4CPY8</accession>
<organism evidence="7 8">
    <name type="scientific">Robiginitalea biformata (strain ATCC BAA-864 / DSM 15991 / KCTC 12146 / HTCC2501)</name>
    <dbReference type="NCBI Taxonomy" id="313596"/>
    <lineage>
        <taxon>Bacteria</taxon>
        <taxon>Pseudomonadati</taxon>
        <taxon>Bacteroidota</taxon>
        <taxon>Flavobacteriia</taxon>
        <taxon>Flavobacteriales</taxon>
        <taxon>Flavobacteriaceae</taxon>
        <taxon>Robiginitalea</taxon>
    </lineage>
</organism>
<evidence type="ECO:0000259" key="6">
    <source>
        <dbReference type="Pfam" id="PF00933"/>
    </source>
</evidence>
<dbReference type="AlphaFoldDB" id="A4CPY8"/>
<dbReference type="Gene3D" id="3.20.20.300">
    <property type="entry name" value="Glycoside hydrolase, family 3, N-terminal domain"/>
    <property type="match status" value="1"/>
</dbReference>
<dbReference type="GO" id="GO:0009254">
    <property type="term" value="P:peptidoglycan turnover"/>
    <property type="evidence" value="ECO:0007669"/>
    <property type="project" value="TreeGrafter"/>
</dbReference>
<evidence type="ECO:0000313" key="7">
    <source>
        <dbReference type="EMBL" id="EAR14073.1"/>
    </source>
</evidence>
<dbReference type="HOGENOM" id="CLU_008392_5_3_10"/>
<dbReference type="InterPro" id="IPR050226">
    <property type="entry name" value="NagZ_Beta-hexosaminidase"/>
</dbReference>
<gene>
    <name evidence="7" type="ordered locus">RB2501_01565</name>
</gene>
<comment type="similarity">
    <text evidence="2">Belongs to the glycosyl hydrolase 3 family.</text>
</comment>
<dbReference type="Pfam" id="PF00933">
    <property type="entry name" value="Glyco_hydro_3"/>
    <property type="match status" value="1"/>
</dbReference>
<dbReference type="Proteomes" id="UP000009049">
    <property type="component" value="Chromosome"/>
</dbReference>
<dbReference type="EC" id="3.2.1.52" evidence="3"/>
<evidence type="ECO:0000256" key="1">
    <source>
        <dbReference type="ARBA" id="ARBA00001231"/>
    </source>
</evidence>
<dbReference type="KEGG" id="rbi:RB2501_01565"/>
<dbReference type="PANTHER" id="PTHR30480">
    <property type="entry name" value="BETA-HEXOSAMINIDASE-RELATED"/>
    <property type="match status" value="1"/>
</dbReference>
<evidence type="ECO:0000256" key="4">
    <source>
        <dbReference type="ARBA" id="ARBA00022801"/>
    </source>
</evidence>
<keyword evidence="8" id="KW-1185">Reference proteome</keyword>